<dbReference type="Proteomes" id="UP000545332">
    <property type="component" value="Unassembled WGS sequence"/>
</dbReference>
<reference evidence="1 2" key="1">
    <citation type="submission" date="2019-09" db="EMBL/GenBank/DDBJ databases">
        <title>Bird 10,000 Genomes (B10K) Project - Family phase.</title>
        <authorList>
            <person name="Zhang G."/>
        </authorList>
    </citation>
    <scope>NUCLEOTIDE SEQUENCE [LARGE SCALE GENOMIC DNA]</scope>
    <source>
        <strain evidence="1">B10K-MSB-42743</strain>
        <tissue evidence="1">Heart</tissue>
    </source>
</reference>
<proteinExistence type="predicted"/>
<dbReference type="Gene3D" id="2.60.40.10">
    <property type="entry name" value="Immunoglobulins"/>
    <property type="match status" value="1"/>
</dbReference>
<evidence type="ECO:0000313" key="1">
    <source>
        <dbReference type="EMBL" id="NWI20236.1"/>
    </source>
</evidence>
<evidence type="ECO:0000313" key="2">
    <source>
        <dbReference type="Proteomes" id="UP000545332"/>
    </source>
</evidence>
<dbReference type="AlphaFoldDB" id="A0A7K4KX30"/>
<dbReference type="SUPFAM" id="SSF48726">
    <property type="entry name" value="Immunoglobulin"/>
    <property type="match status" value="1"/>
</dbReference>
<organism evidence="1 2">
    <name type="scientific">Crypturellus soui</name>
    <dbReference type="NCBI Taxonomy" id="458187"/>
    <lineage>
        <taxon>Eukaryota</taxon>
        <taxon>Metazoa</taxon>
        <taxon>Chordata</taxon>
        <taxon>Craniata</taxon>
        <taxon>Vertebrata</taxon>
        <taxon>Euteleostomi</taxon>
        <taxon>Archelosauria</taxon>
        <taxon>Archosauria</taxon>
        <taxon>Dinosauria</taxon>
        <taxon>Saurischia</taxon>
        <taxon>Theropoda</taxon>
        <taxon>Coelurosauria</taxon>
        <taxon>Aves</taxon>
        <taxon>Palaeognathae</taxon>
        <taxon>Tinamiformes</taxon>
        <taxon>Tinamidae</taxon>
        <taxon>Crypturellus</taxon>
    </lineage>
</organism>
<sequence length="95" mass="10873">IHSQGDDGFVFLSTAVNAQVALEQLPGALAVREGEEAEFQCSMRGGRMSSYYMFWYRQNLQSSLTWIYREGDKYGEGFRDRFQGIVQSSDNRFAL</sequence>
<feature type="non-terminal residue" evidence="1">
    <location>
        <position position="95"/>
    </location>
</feature>
<dbReference type="InterPro" id="IPR036179">
    <property type="entry name" value="Ig-like_dom_sf"/>
</dbReference>
<keyword evidence="2" id="KW-1185">Reference proteome</keyword>
<comment type="caution">
    <text evidence="1">The sequence shown here is derived from an EMBL/GenBank/DDBJ whole genome shotgun (WGS) entry which is preliminary data.</text>
</comment>
<dbReference type="InterPro" id="IPR013783">
    <property type="entry name" value="Ig-like_fold"/>
</dbReference>
<dbReference type="EMBL" id="VWPX01018701">
    <property type="protein sequence ID" value="NWI20236.1"/>
    <property type="molecule type" value="Genomic_DNA"/>
</dbReference>
<protein>
    <submittedName>
        <fullName evidence="1">HVM09 protein</fullName>
    </submittedName>
</protein>
<feature type="non-terminal residue" evidence="1">
    <location>
        <position position="1"/>
    </location>
</feature>
<name>A0A7K4KX30_9AVES</name>
<accession>A0A7K4KX30</accession>
<gene>
    <name evidence="1" type="primary">Hvm09</name>
    <name evidence="1" type="ORF">CRYSOU_R15604</name>
</gene>
<dbReference type="OrthoDB" id="9945861at2759"/>